<name>A0A5B6UV88_9ROSI</name>
<dbReference type="Proteomes" id="UP000325315">
    <property type="component" value="Unassembled WGS sequence"/>
</dbReference>
<feature type="domain" description="Retrotransposon gag" evidence="1">
    <location>
        <begin position="47"/>
        <end position="100"/>
    </location>
</feature>
<reference evidence="3" key="1">
    <citation type="journal article" date="2019" name="Plant Biotechnol. J.">
        <title>Genome sequencing of the Australian wild diploid species Gossypium australe highlights disease resistance and delayed gland morphogenesis.</title>
        <authorList>
            <person name="Cai Y."/>
            <person name="Cai X."/>
            <person name="Wang Q."/>
            <person name="Wang P."/>
            <person name="Zhang Y."/>
            <person name="Cai C."/>
            <person name="Xu Y."/>
            <person name="Wang K."/>
            <person name="Zhou Z."/>
            <person name="Wang C."/>
            <person name="Geng S."/>
            <person name="Li B."/>
            <person name="Dong Q."/>
            <person name="Hou Y."/>
            <person name="Wang H."/>
            <person name="Ai P."/>
            <person name="Liu Z."/>
            <person name="Yi F."/>
            <person name="Sun M."/>
            <person name="An G."/>
            <person name="Cheng J."/>
            <person name="Zhang Y."/>
            <person name="Shi Q."/>
            <person name="Xie Y."/>
            <person name="Shi X."/>
            <person name="Chang Y."/>
            <person name="Huang F."/>
            <person name="Chen Y."/>
            <person name="Hong S."/>
            <person name="Mi L."/>
            <person name="Sun Q."/>
            <person name="Zhang L."/>
            <person name="Zhou B."/>
            <person name="Peng R."/>
            <person name="Zhang X."/>
            <person name="Liu F."/>
        </authorList>
    </citation>
    <scope>NUCLEOTIDE SEQUENCE [LARGE SCALE GENOMIC DNA]</scope>
    <source>
        <strain evidence="3">cv. PA1801</strain>
    </source>
</reference>
<dbReference type="EMBL" id="SMMG02000009">
    <property type="protein sequence ID" value="KAA3461198.1"/>
    <property type="molecule type" value="Genomic_DNA"/>
</dbReference>
<keyword evidence="3" id="KW-1185">Reference proteome</keyword>
<comment type="caution">
    <text evidence="2">The sequence shown here is derived from an EMBL/GenBank/DDBJ whole genome shotgun (WGS) entry which is preliminary data.</text>
</comment>
<evidence type="ECO:0000259" key="1">
    <source>
        <dbReference type="Pfam" id="PF03732"/>
    </source>
</evidence>
<evidence type="ECO:0000313" key="2">
    <source>
        <dbReference type="EMBL" id="KAA3461198.1"/>
    </source>
</evidence>
<dbReference type="OrthoDB" id="2272416at2759"/>
<sequence>MYTRRMLEMCYIASEGFGISLVEDTSIYGTEREGYMRILSRGIPKEIYQSTKHKRFLELKQGWMSVTKYEREFVRLSKYARECVSSEAIMCKRFEDGLNEDI</sequence>
<dbReference type="AlphaFoldDB" id="A0A5B6UV88"/>
<gene>
    <name evidence="2" type="ORF">EPI10_027786</name>
</gene>
<evidence type="ECO:0000313" key="3">
    <source>
        <dbReference type="Proteomes" id="UP000325315"/>
    </source>
</evidence>
<protein>
    <submittedName>
        <fullName evidence="2">Retrotransposon gag domain-containing 1</fullName>
    </submittedName>
</protein>
<organism evidence="2 3">
    <name type="scientific">Gossypium australe</name>
    <dbReference type="NCBI Taxonomy" id="47621"/>
    <lineage>
        <taxon>Eukaryota</taxon>
        <taxon>Viridiplantae</taxon>
        <taxon>Streptophyta</taxon>
        <taxon>Embryophyta</taxon>
        <taxon>Tracheophyta</taxon>
        <taxon>Spermatophyta</taxon>
        <taxon>Magnoliopsida</taxon>
        <taxon>eudicotyledons</taxon>
        <taxon>Gunneridae</taxon>
        <taxon>Pentapetalae</taxon>
        <taxon>rosids</taxon>
        <taxon>malvids</taxon>
        <taxon>Malvales</taxon>
        <taxon>Malvaceae</taxon>
        <taxon>Malvoideae</taxon>
        <taxon>Gossypium</taxon>
    </lineage>
</organism>
<proteinExistence type="predicted"/>
<dbReference type="InterPro" id="IPR005162">
    <property type="entry name" value="Retrotrans_gag_dom"/>
</dbReference>
<accession>A0A5B6UV88</accession>
<dbReference type="Pfam" id="PF03732">
    <property type="entry name" value="Retrotrans_gag"/>
    <property type="match status" value="1"/>
</dbReference>